<dbReference type="EMBL" id="BAABAV010000001">
    <property type="protein sequence ID" value="GAA4268194.1"/>
    <property type="molecule type" value="Genomic_DNA"/>
</dbReference>
<evidence type="ECO:0000313" key="3">
    <source>
        <dbReference type="Proteomes" id="UP001500027"/>
    </source>
</evidence>
<proteinExistence type="predicted"/>
<accession>A0ABP8E7P9</accession>
<keyword evidence="1" id="KW-0472">Membrane</keyword>
<keyword evidence="1" id="KW-1133">Transmembrane helix</keyword>
<feature type="transmembrane region" description="Helical" evidence="1">
    <location>
        <begin position="21"/>
        <end position="42"/>
    </location>
</feature>
<dbReference type="InterPro" id="IPR045749">
    <property type="entry name" value="DUF6090"/>
</dbReference>
<evidence type="ECO:0000313" key="2">
    <source>
        <dbReference type="EMBL" id="GAA4268194.1"/>
    </source>
</evidence>
<dbReference type="RefSeq" id="WP_139001828.1">
    <property type="nucleotide sequence ID" value="NZ_BAABAV010000001.1"/>
</dbReference>
<dbReference type="Pfam" id="PF19578">
    <property type="entry name" value="DUF6090"/>
    <property type="match status" value="1"/>
</dbReference>
<reference evidence="3" key="1">
    <citation type="journal article" date="2019" name="Int. J. Syst. Evol. Microbiol.">
        <title>The Global Catalogue of Microorganisms (GCM) 10K type strain sequencing project: providing services to taxonomists for standard genome sequencing and annotation.</title>
        <authorList>
            <consortium name="The Broad Institute Genomics Platform"/>
            <consortium name="The Broad Institute Genome Sequencing Center for Infectious Disease"/>
            <person name="Wu L."/>
            <person name="Ma J."/>
        </authorList>
    </citation>
    <scope>NUCLEOTIDE SEQUENCE [LARGE SCALE GENOMIC DNA]</scope>
    <source>
        <strain evidence="3">JCM 17452</strain>
    </source>
</reference>
<protein>
    <submittedName>
        <fullName evidence="2">Uncharacterized protein</fullName>
    </submittedName>
</protein>
<gene>
    <name evidence="2" type="ORF">GCM10022257_02950</name>
</gene>
<name>A0ABP8E7P9_9FLAO</name>
<organism evidence="2 3">
    <name type="scientific">Hyunsoonleella aestuarii</name>
    <dbReference type="NCBI Taxonomy" id="912802"/>
    <lineage>
        <taxon>Bacteria</taxon>
        <taxon>Pseudomonadati</taxon>
        <taxon>Bacteroidota</taxon>
        <taxon>Flavobacteriia</taxon>
        <taxon>Flavobacteriales</taxon>
        <taxon>Flavobacteriaceae</taxon>
    </lineage>
</organism>
<comment type="caution">
    <text evidence="2">The sequence shown here is derived from an EMBL/GenBank/DDBJ whole genome shotgun (WGS) entry which is preliminary data.</text>
</comment>
<keyword evidence="3" id="KW-1185">Reference proteome</keyword>
<sequence>MIKFFRKVRQQLLSENKFSKYLLYAIGEIILVILGILIALQINNWNENRKDTAKEIQFLNNFKNDLITNKKELNRIIKKTEKLAAASDSILKLYHGELEDFGMEKFIKLVMRGGSFVTYKTREGTIQDLLSSGALNNIKNDNIRLAIGSWKDNLKEIREWEEYSINSKQVYDEYLSHHIDIYNFNSEQPPINNKIKKNLFNDRLFLNNVSDRVFYNRRLNHYYKNEFPKLDTLIAQINKELEIKI</sequence>
<evidence type="ECO:0000256" key="1">
    <source>
        <dbReference type="SAM" id="Phobius"/>
    </source>
</evidence>
<keyword evidence="1" id="KW-0812">Transmembrane</keyword>
<dbReference type="Proteomes" id="UP001500027">
    <property type="component" value="Unassembled WGS sequence"/>
</dbReference>